<accession>A0ABD2QN82</accession>
<dbReference type="Pfam" id="PF01534">
    <property type="entry name" value="Frizzled"/>
    <property type="match status" value="1"/>
</dbReference>
<feature type="transmembrane region" description="Helical" evidence="11">
    <location>
        <begin position="346"/>
        <end position="367"/>
    </location>
</feature>
<evidence type="ECO:0000313" key="16">
    <source>
        <dbReference type="Proteomes" id="UP001626550"/>
    </source>
</evidence>
<evidence type="ECO:0000259" key="14">
    <source>
        <dbReference type="PROSITE" id="PS50261"/>
    </source>
</evidence>
<comment type="similarity">
    <text evidence="2">Belongs to the G-protein coupled receptor Fz/Smo family.</text>
</comment>
<comment type="caution">
    <text evidence="15">The sequence shown here is derived from an EMBL/GenBank/DDBJ whole genome shotgun (WGS) entry which is preliminary data.</text>
</comment>
<gene>
    <name evidence="15" type="primary">FZD10_1</name>
    <name evidence="15" type="ORF">Ciccas_000333</name>
</gene>
<evidence type="ECO:0000256" key="12">
    <source>
        <dbReference type="SAM" id="SignalP"/>
    </source>
</evidence>
<dbReference type="PANTHER" id="PTHR11309">
    <property type="entry name" value="FRIZZLED"/>
    <property type="match status" value="1"/>
</dbReference>
<keyword evidence="4 11" id="KW-0812">Transmembrane</keyword>
<dbReference type="Gene3D" id="1.20.1070.10">
    <property type="entry name" value="Rhodopsin 7-helix transmembrane proteins"/>
    <property type="match status" value="1"/>
</dbReference>
<feature type="signal peptide" evidence="12">
    <location>
        <begin position="1"/>
        <end position="20"/>
    </location>
</feature>
<dbReference type="InterPro" id="IPR036790">
    <property type="entry name" value="Frizzled_dom_sf"/>
</dbReference>
<feature type="transmembrane region" description="Helical" evidence="11">
    <location>
        <begin position="444"/>
        <end position="464"/>
    </location>
</feature>
<keyword evidence="7 9" id="KW-1015">Disulfide bond</keyword>
<feature type="disulfide bond" evidence="9">
    <location>
        <begin position="113"/>
        <end position="137"/>
    </location>
</feature>
<dbReference type="GO" id="GO:0016020">
    <property type="term" value="C:membrane"/>
    <property type="evidence" value="ECO:0007669"/>
    <property type="project" value="UniProtKB-SubCell"/>
</dbReference>
<feature type="domain" description="G-protein coupled receptors family 2 profile 2" evidence="14">
    <location>
        <begin position="206"/>
        <end position="536"/>
    </location>
</feature>
<dbReference type="PRINTS" id="PR00489">
    <property type="entry name" value="FRIZZLED"/>
</dbReference>
<feature type="transmembrane region" description="Helical" evidence="11">
    <location>
        <begin position="209"/>
        <end position="230"/>
    </location>
</feature>
<dbReference type="SMART" id="SM01330">
    <property type="entry name" value="Frizzled"/>
    <property type="match status" value="1"/>
</dbReference>
<comment type="subcellular location">
    <subcellularLocation>
        <location evidence="1">Membrane</location>
        <topology evidence="1">Multi-pass membrane protein</topology>
    </subcellularLocation>
</comment>
<evidence type="ECO:0000313" key="15">
    <source>
        <dbReference type="EMBL" id="KAL3320973.1"/>
    </source>
</evidence>
<keyword evidence="3" id="KW-0217">Developmental protein</keyword>
<dbReference type="InterPro" id="IPR015526">
    <property type="entry name" value="Frizzled/SFRP"/>
</dbReference>
<dbReference type="Proteomes" id="UP001626550">
    <property type="component" value="Unassembled WGS sequence"/>
</dbReference>
<keyword evidence="8" id="KW-0675">Receptor</keyword>
<dbReference type="InterPro" id="IPR017981">
    <property type="entry name" value="GPCR_2-like_7TM"/>
</dbReference>
<feature type="region of interest" description="Disordered" evidence="10">
    <location>
        <begin position="573"/>
        <end position="595"/>
    </location>
</feature>
<feature type="disulfide bond" evidence="9">
    <location>
        <begin position="35"/>
        <end position="96"/>
    </location>
</feature>
<comment type="caution">
    <text evidence="9">Lacks conserved residue(s) required for the propagation of feature annotation.</text>
</comment>
<dbReference type="PANTHER" id="PTHR11309:SF99">
    <property type="entry name" value="FRIZZLED-4"/>
    <property type="match status" value="1"/>
</dbReference>
<feature type="transmembrane region" description="Helical" evidence="11">
    <location>
        <begin position="317"/>
        <end position="334"/>
    </location>
</feature>
<dbReference type="PROSITE" id="PS50261">
    <property type="entry name" value="G_PROTEIN_RECEP_F2_4"/>
    <property type="match status" value="1"/>
</dbReference>
<evidence type="ECO:0000256" key="5">
    <source>
        <dbReference type="ARBA" id="ARBA00022989"/>
    </source>
</evidence>
<dbReference type="Pfam" id="PF01392">
    <property type="entry name" value="Fz"/>
    <property type="match status" value="1"/>
</dbReference>
<dbReference type="AlphaFoldDB" id="A0ABD2QN82"/>
<evidence type="ECO:0000256" key="1">
    <source>
        <dbReference type="ARBA" id="ARBA00004141"/>
    </source>
</evidence>
<dbReference type="SUPFAM" id="SSF63501">
    <property type="entry name" value="Frizzled cysteine-rich domain"/>
    <property type="match status" value="1"/>
</dbReference>
<keyword evidence="6 11" id="KW-0472">Membrane</keyword>
<evidence type="ECO:0000256" key="4">
    <source>
        <dbReference type="ARBA" id="ARBA00022692"/>
    </source>
</evidence>
<feature type="domain" description="FZ" evidence="13">
    <location>
        <begin position="30"/>
        <end position="150"/>
    </location>
</feature>
<keyword evidence="16" id="KW-1185">Reference proteome</keyword>
<sequence length="676" mass="75848">MNSQQLIAWIIVFLSACSLGIQVKPTYLDGDEGRCVLISKKICQDVVYNLTIMPTWLGISSQDEARTFVENYLPLLNSQCSSYLRMFLCSVYFPMCSNDHKQPLQIRPCRALCTHVQVQCEAQLQKYKLSWPKDLVCDKLPSSPELCLQPKDYTLDDLSNKQISPSTRTGVKCTNSEVSLMKDANMTCAPYCDADLLYRKSDKRFAQTWILVWSVICLFSASITMLTFLTDKSRFQYPERPVAFLAMCYFAYACAILLRVAIGYHKAGCHSLDQTQSPQSQSEAVHNAKFLIRPGFENAWCTIIALTTNYFTLAANLWWVMLGISWFLSAFLKWSHEGVDSISSAFHLVSWSVPAIQAILALILHRIDADELTGLCSVGHTDPISLLYFVIIPQLSCLVVGLLFMLLGFMGVFRIRKDMKAMTLRSSSSRSTGRKRLERLIAKLGVYTVLYGLPSVFLLSHYFYDFYHMNSWFRELQTIGQRHKSCMQEDGLVWIKPKCQPQTGPSPEAGLLRNFTSLVIGITSGMWIWANRKTMRNLKQILCCKKPHKPEELANNQELLIRNKAVAMAQDFGQSAQKMAPHSSSTSGGDGSSLPLCTKSTSSGGLVLNQGSVPPGYLPPSYAGYAMEPVPNSYLNYGHTQTHSNNTHAYNSAKGEDEFTASLMTEMTVSNKFPCV</sequence>
<evidence type="ECO:0000256" key="3">
    <source>
        <dbReference type="ARBA" id="ARBA00022473"/>
    </source>
</evidence>
<dbReference type="CDD" id="cd07066">
    <property type="entry name" value="CRD_FZ"/>
    <property type="match status" value="1"/>
</dbReference>
<evidence type="ECO:0000256" key="7">
    <source>
        <dbReference type="ARBA" id="ARBA00023157"/>
    </source>
</evidence>
<dbReference type="Gene3D" id="1.10.2000.10">
    <property type="entry name" value="Frizzled cysteine-rich domain"/>
    <property type="match status" value="1"/>
</dbReference>
<evidence type="ECO:0000256" key="6">
    <source>
        <dbReference type="ARBA" id="ARBA00023136"/>
    </source>
</evidence>
<feature type="transmembrane region" description="Helical" evidence="11">
    <location>
        <begin position="511"/>
        <end position="530"/>
    </location>
</feature>
<feature type="disulfide bond" evidence="9">
    <location>
        <begin position="43"/>
        <end position="89"/>
    </location>
</feature>
<feature type="chain" id="PRO_5044860649" evidence="12">
    <location>
        <begin position="21"/>
        <end position="676"/>
    </location>
</feature>
<dbReference type="PROSITE" id="PS50038">
    <property type="entry name" value="FZ"/>
    <property type="match status" value="1"/>
</dbReference>
<evidence type="ECO:0000256" key="9">
    <source>
        <dbReference type="PROSITE-ProRule" id="PRU00090"/>
    </source>
</evidence>
<protein>
    <submittedName>
        <fullName evidence="15">Frizzled-10</fullName>
    </submittedName>
</protein>
<evidence type="ECO:0000256" key="8">
    <source>
        <dbReference type="ARBA" id="ARBA00023170"/>
    </source>
</evidence>
<feature type="transmembrane region" description="Helical" evidence="11">
    <location>
        <begin position="387"/>
        <end position="413"/>
    </location>
</feature>
<dbReference type="InterPro" id="IPR020067">
    <property type="entry name" value="Frizzled_dom"/>
</dbReference>
<evidence type="ECO:0000256" key="2">
    <source>
        <dbReference type="ARBA" id="ARBA00008077"/>
    </source>
</evidence>
<keyword evidence="12" id="KW-0732">Signal</keyword>
<name>A0ABD2QN82_9PLAT</name>
<evidence type="ECO:0000256" key="11">
    <source>
        <dbReference type="SAM" id="Phobius"/>
    </source>
</evidence>
<keyword evidence="5 11" id="KW-1133">Transmembrane helix</keyword>
<organism evidence="15 16">
    <name type="scientific">Cichlidogyrus casuarinus</name>
    <dbReference type="NCBI Taxonomy" id="1844966"/>
    <lineage>
        <taxon>Eukaryota</taxon>
        <taxon>Metazoa</taxon>
        <taxon>Spiralia</taxon>
        <taxon>Lophotrochozoa</taxon>
        <taxon>Platyhelminthes</taxon>
        <taxon>Monogenea</taxon>
        <taxon>Monopisthocotylea</taxon>
        <taxon>Dactylogyridea</taxon>
        <taxon>Ancyrocephalidae</taxon>
        <taxon>Cichlidogyrus</taxon>
    </lineage>
</organism>
<dbReference type="SMART" id="SM00063">
    <property type="entry name" value="FRI"/>
    <property type="match status" value="1"/>
</dbReference>
<feature type="transmembrane region" description="Helical" evidence="11">
    <location>
        <begin position="242"/>
        <end position="262"/>
    </location>
</feature>
<reference evidence="15 16" key="1">
    <citation type="submission" date="2024-11" db="EMBL/GenBank/DDBJ databases">
        <title>Adaptive evolution of stress response genes in parasites aligns with host niche diversity.</title>
        <authorList>
            <person name="Hahn C."/>
            <person name="Resl P."/>
        </authorList>
    </citation>
    <scope>NUCLEOTIDE SEQUENCE [LARGE SCALE GENOMIC DNA]</scope>
    <source>
        <strain evidence="15">EGGRZ-B1_66</strain>
        <tissue evidence="15">Body</tissue>
    </source>
</reference>
<evidence type="ECO:0000256" key="10">
    <source>
        <dbReference type="SAM" id="MobiDB-lite"/>
    </source>
</evidence>
<dbReference type="EMBL" id="JBJKFK010000017">
    <property type="protein sequence ID" value="KAL3320973.1"/>
    <property type="molecule type" value="Genomic_DNA"/>
</dbReference>
<dbReference type="InterPro" id="IPR000539">
    <property type="entry name" value="Frizzled/Smoothened_7TM"/>
</dbReference>
<evidence type="ECO:0000259" key="13">
    <source>
        <dbReference type="PROSITE" id="PS50038"/>
    </source>
</evidence>
<proteinExistence type="inferred from homology"/>